<sequence>MHRGRRRPRTPNRRNRGRACEHGPGRESPVRTAGAAVKPRLILVLGDQLSEGLSALRAGDPARDVVVMAEVMAEGTHVPHHPQKIAMFLAAMRKFAEALARAGWRVLYSRLDDAQNSQSIPGELIRRAAETGAGAVIATQPGDWRLVRALEGVPLDLSVLPDDRFLCSQEAFAAWAEGRRELRMEYFYREMRRKTGLMMEGDQPAGGRWNFDAENRKPAGRDLLRPSPLRFEPDGEVEAVLALVEARFPAHFGRLKPFGWAVTRDQALRQLEHFAAHVLPRFGAEQDAMLEGEPWLSHSTLSAALNLGLLAPMEICLRVEAEWKAGRVPIEAAEGFIRQVIGWREYVRGIWALAGPGYMDLNALGAARKLPPVYWGAPTRMACMAAAVGQTRDLAYAHHIQRLMVTGNFALLAGLDPAEVQAWYLAVYVDALEWVEAPNVVGMALHADGGRLASKPYAASGAYIDRMSDHCRGCGYDVKVKRGAGACPFNLLYWDFLNRHRERFARNPRMGQMYRVWDRMDEGHRAAVLADAAAWLSRLDRGEAV</sequence>
<dbReference type="SUPFAM" id="SSF48173">
    <property type="entry name" value="Cryptochrome/photolyase FAD-binding domain"/>
    <property type="match status" value="1"/>
</dbReference>
<feature type="compositionally biased region" description="Basic residues" evidence="1">
    <location>
        <begin position="1"/>
        <end position="17"/>
    </location>
</feature>
<dbReference type="Gene3D" id="1.10.10.1710">
    <property type="entry name" value="Deoxyribodipyrimidine photolyase-related"/>
    <property type="match status" value="1"/>
</dbReference>
<dbReference type="Gene3D" id="1.25.40.80">
    <property type="match status" value="1"/>
</dbReference>
<dbReference type="PANTHER" id="PTHR38657">
    <property type="entry name" value="SLR1343 PROTEIN"/>
    <property type="match status" value="1"/>
</dbReference>
<feature type="compositionally biased region" description="Basic and acidic residues" evidence="1">
    <location>
        <begin position="18"/>
        <end position="29"/>
    </location>
</feature>
<evidence type="ECO:0000313" key="3">
    <source>
        <dbReference type="Proteomes" id="UP000826300"/>
    </source>
</evidence>
<dbReference type="InterPro" id="IPR036134">
    <property type="entry name" value="Crypto/Photolyase_FAD-like_sf"/>
</dbReference>
<dbReference type="PANTHER" id="PTHR38657:SF1">
    <property type="entry name" value="SLR1343 PROTEIN"/>
    <property type="match status" value="1"/>
</dbReference>
<dbReference type="InterPro" id="IPR007357">
    <property type="entry name" value="PhrB-like"/>
</dbReference>
<evidence type="ECO:0000256" key="1">
    <source>
        <dbReference type="SAM" id="MobiDB-lite"/>
    </source>
</evidence>
<reference evidence="2" key="1">
    <citation type="submission" date="2021-02" db="EMBL/GenBank/DDBJ databases">
        <title>Rhodobacter shimadae sp. nov., an aerobic anoxygenic phototrophic bacterium isolated from a hot spring.</title>
        <authorList>
            <person name="Muramatsu S."/>
            <person name="Haruta S."/>
            <person name="Hirose S."/>
            <person name="Hanada S."/>
        </authorList>
    </citation>
    <scope>NUCLEOTIDE SEQUENCE</scope>
    <source>
        <strain evidence="2">N10</strain>
    </source>
</reference>
<name>A0A8G1EDI9_9RHOB</name>
<feature type="region of interest" description="Disordered" evidence="1">
    <location>
        <begin position="1"/>
        <end position="32"/>
    </location>
</feature>
<accession>A0A8G1EDI9</accession>
<organism evidence="2 3">
    <name type="scientific">Neotabrizicola shimadae</name>
    <dbReference type="NCBI Taxonomy" id="2807096"/>
    <lineage>
        <taxon>Bacteria</taxon>
        <taxon>Pseudomonadati</taxon>
        <taxon>Pseudomonadota</taxon>
        <taxon>Alphaproteobacteria</taxon>
        <taxon>Rhodobacterales</taxon>
        <taxon>Paracoccaceae</taxon>
        <taxon>Neotabrizicola</taxon>
    </lineage>
</organism>
<dbReference type="InterPro" id="IPR052551">
    <property type="entry name" value="UV-DNA_repair_photolyase"/>
</dbReference>
<dbReference type="Proteomes" id="UP000826300">
    <property type="component" value="Chromosome"/>
</dbReference>
<evidence type="ECO:0000313" key="2">
    <source>
        <dbReference type="EMBL" id="QYZ70228.1"/>
    </source>
</evidence>
<protein>
    <submittedName>
        <fullName evidence="2">Cryptochrome/photolyase family protein</fullName>
    </submittedName>
</protein>
<dbReference type="Gene3D" id="1.10.579.10">
    <property type="entry name" value="DNA Cyclobutane Dipyrimidine Photolyase, subunit A, domain 3"/>
    <property type="match status" value="1"/>
</dbReference>
<dbReference type="InterPro" id="IPR014729">
    <property type="entry name" value="Rossmann-like_a/b/a_fold"/>
</dbReference>
<dbReference type="KEGG" id="nsm:JO391_01430"/>
<gene>
    <name evidence="2" type="ORF">JO391_01430</name>
</gene>
<dbReference type="Gene3D" id="3.40.50.620">
    <property type="entry name" value="HUPs"/>
    <property type="match status" value="1"/>
</dbReference>
<dbReference type="EMBL" id="CP069370">
    <property type="protein sequence ID" value="QYZ70228.1"/>
    <property type="molecule type" value="Genomic_DNA"/>
</dbReference>
<dbReference type="AlphaFoldDB" id="A0A8G1EDI9"/>
<dbReference type="Pfam" id="PF04244">
    <property type="entry name" value="DPRP"/>
    <property type="match status" value="1"/>
</dbReference>
<keyword evidence="3" id="KW-1185">Reference proteome</keyword>
<proteinExistence type="predicted"/>